<evidence type="ECO:0000256" key="2">
    <source>
        <dbReference type="ARBA" id="ARBA00023136"/>
    </source>
</evidence>
<keyword evidence="2 3" id="KW-0472">Membrane</keyword>
<evidence type="ECO:0008006" key="6">
    <source>
        <dbReference type="Google" id="ProtNLM"/>
    </source>
</evidence>
<gene>
    <name evidence="4" type="ORF">DH2020_034105</name>
</gene>
<keyword evidence="5" id="KW-1185">Reference proteome</keyword>
<evidence type="ECO:0000313" key="4">
    <source>
        <dbReference type="EMBL" id="KAK6132149.1"/>
    </source>
</evidence>
<organism evidence="4 5">
    <name type="scientific">Rehmannia glutinosa</name>
    <name type="common">Chinese foxglove</name>
    <dbReference type="NCBI Taxonomy" id="99300"/>
    <lineage>
        <taxon>Eukaryota</taxon>
        <taxon>Viridiplantae</taxon>
        <taxon>Streptophyta</taxon>
        <taxon>Embryophyta</taxon>
        <taxon>Tracheophyta</taxon>
        <taxon>Spermatophyta</taxon>
        <taxon>Magnoliopsida</taxon>
        <taxon>eudicotyledons</taxon>
        <taxon>Gunneridae</taxon>
        <taxon>Pentapetalae</taxon>
        <taxon>asterids</taxon>
        <taxon>lamiids</taxon>
        <taxon>Lamiales</taxon>
        <taxon>Orobanchaceae</taxon>
        <taxon>Rehmannieae</taxon>
        <taxon>Rehmannia</taxon>
    </lineage>
</organism>
<keyword evidence="3" id="KW-0812">Transmembrane</keyword>
<dbReference type="EMBL" id="JABTTQ020001280">
    <property type="protein sequence ID" value="KAK6132149.1"/>
    <property type="molecule type" value="Genomic_DNA"/>
</dbReference>
<reference evidence="4 5" key="1">
    <citation type="journal article" date="2021" name="Comput. Struct. Biotechnol. J.">
        <title>De novo genome assembly of the potent medicinal plant Rehmannia glutinosa using nanopore technology.</title>
        <authorList>
            <person name="Ma L."/>
            <person name="Dong C."/>
            <person name="Song C."/>
            <person name="Wang X."/>
            <person name="Zheng X."/>
            <person name="Niu Y."/>
            <person name="Chen S."/>
            <person name="Feng W."/>
        </authorList>
    </citation>
    <scope>NUCLEOTIDE SEQUENCE [LARGE SCALE GENOMIC DNA]</scope>
    <source>
        <strain evidence="4">DH-2019</strain>
    </source>
</reference>
<dbReference type="PANTHER" id="PTHR31234:SF2">
    <property type="entry name" value="OS05G0199100 PROTEIN"/>
    <property type="match status" value="1"/>
</dbReference>
<protein>
    <recommendedName>
        <fullName evidence="6">Late embryogenesis abundant protein LEA-2 subgroup domain-containing protein</fullName>
    </recommendedName>
</protein>
<keyword evidence="3" id="KW-1133">Transmembrane helix</keyword>
<sequence length="212" mass="23661">MAENNNQQSVHRTKVCILFISLLVVSQTGVVLLFTLTILKFRTPKLSVQTATFETLNVGTPTNPLFKIRMNAEIIVKNTNFGRFKFDNTQMHFFHRGTRVATYMMPNGVANGRSTKKIGVAVDMTMASGASQGINSQLASDLRAGVVPITCQGKMRGNVRLMVVLKKNKSADMNCSLDIVMTERCDMEFRGHDISKGTLKNLWIEKLSNQDR</sequence>
<accession>A0ABR0VDJ4</accession>
<evidence type="ECO:0000256" key="3">
    <source>
        <dbReference type="SAM" id="Phobius"/>
    </source>
</evidence>
<dbReference type="InterPro" id="IPR044839">
    <property type="entry name" value="NDR1-like"/>
</dbReference>
<evidence type="ECO:0000313" key="5">
    <source>
        <dbReference type="Proteomes" id="UP001318860"/>
    </source>
</evidence>
<name>A0ABR0VDJ4_REHGL</name>
<comment type="subcellular location">
    <subcellularLocation>
        <location evidence="1">Membrane</location>
    </subcellularLocation>
</comment>
<proteinExistence type="predicted"/>
<dbReference type="PANTHER" id="PTHR31234">
    <property type="entry name" value="LATE EMBRYOGENESIS ABUNDANT (LEA) HYDROXYPROLINE-RICH GLYCOPROTEIN FAMILY"/>
    <property type="match status" value="1"/>
</dbReference>
<comment type="caution">
    <text evidence="4">The sequence shown here is derived from an EMBL/GenBank/DDBJ whole genome shotgun (WGS) entry which is preliminary data.</text>
</comment>
<dbReference type="Proteomes" id="UP001318860">
    <property type="component" value="Unassembled WGS sequence"/>
</dbReference>
<feature type="transmembrane region" description="Helical" evidence="3">
    <location>
        <begin position="17"/>
        <end position="39"/>
    </location>
</feature>
<evidence type="ECO:0000256" key="1">
    <source>
        <dbReference type="ARBA" id="ARBA00004370"/>
    </source>
</evidence>